<gene>
    <name evidence="10" type="ORF">Rhopal_005577-T1</name>
</gene>
<dbReference type="GO" id="GO:0005886">
    <property type="term" value="C:plasma membrane"/>
    <property type="evidence" value="ECO:0007669"/>
    <property type="project" value="TreeGrafter"/>
</dbReference>
<organism evidence="10 11">
    <name type="scientific">Rhodotorula paludigena</name>
    <dbReference type="NCBI Taxonomy" id="86838"/>
    <lineage>
        <taxon>Eukaryota</taxon>
        <taxon>Fungi</taxon>
        <taxon>Dikarya</taxon>
        <taxon>Basidiomycota</taxon>
        <taxon>Pucciniomycotina</taxon>
        <taxon>Microbotryomycetes</taxon>
        <taxon>Sporidiobolales</taxon>
        <taxon>Sporidiobolaceae</taxon>
        <taxon>Rhodotorula</taxon>
    </lineage>
</organism>
<feature type="domain" description="C2 DOCK-type" evidence="8">
    <location>
        <begin position="1325"/>
        <end position="1522"/>
    </location>
</feature>
<dbReference type="InterPro" id="IPR043161">
    <property type="entry name" value="DOCK_C_lobe_A"/>
</dbReference>
<dbReference type="Pfam" id="PF16172">
    <property type="entry name" value="DOCK_N"/>
    <property type="match status" value="1"/>
</dbReference>
<evidence type="ECO:0000256" key="1">
    <source>
        <dbReference type="ARBA" id="ARBA00004496"/>
    </source>
</evidence>
<evidence type="ECO:0000256" key="7">
    <source>
        <dbReference type="SAM" id="MobiDB-lite"/>
    </source>
</evidence>
<accession>A0AAV5GT55</accession>
<dbReference type="PROSITE" id="PS51651">
    <property type="entry name" value="DOCKER"/>
    <property type="match status" value="1"/>
</dbReference>
<reference evidence="10 11" key="1">
    <citation type="submission" date="2021-12" db="EMBL/GenBank/DDBJ databases">
        <title>High titer production of polyol ester of fatty acids by Rhodotorula paludigena BS15 towards product separation-free biomass refinery.</title>
        <authorList>
            <person name="Mano J."/>
            <person name="Ono H."/>
            <person name="Tanaka T."/>
            <person name="Naito K."/>
            <person name="Sushida H."/>
            <person name="Ike M."/>
            <person name="Tokuyasu K."/>
            <person name="Kitaoka M."/>
        </authorList>
    </citation>
    <scope>NUCLEOTIDE SEQUENCE [LARGE SCALE GENOMIC DNA]</scope>
    <source>
        <strain evidence="10 11">BS15</strain>
    </source>
</reference>
<dbReference type="GO" id="GO:0005737">
    <property type="term" value="C:cytoplasm"/>
    <property type="evidence" value="ECO:0007669"/>
    <property type="project" value="UniProtKB-SubCell"/>
</dbReference>
<dbReference type="Gene3D" id="1.20.1270.350">
    <property type="entry name" value="Dedicator of cytokinesis N-terminal subdomain"/>
    <property type="match status" value="1"/>
</dbReference>
<evidence type="ECO:0000259" key="9">
    <source>
        <dbReference type="PROSITE" id="PS51651"/>
    </source>
</evidence>
<feature type="compositionally biased region" description="Polar residues" evidence="7">
    <location>
        <begin position="1179"/>
        <end position="1194"/>
    </location>
</feature>
<evidence type="ECO:0000256" key="5">
    <source>
        <dbReference type="PROSITE-ProRule" id="PRU00983"/>
    </source>
</evidence>
<evidence type="ECO:0000313" key="11">
    <source>
        <dbReference type="Proteomes" id="UP001342314"/>
    </source>
</evidence>
<feature type="region of interest" description="Disordered" evidence="7">
    <location>
        <begin position="781"/>
        <end position="855"/>
    </location>
</feature>
<keyword evidence="11" id="KW-1185">Reference proteome</keyword>
<keyword evidence="4" id="KW-0344">Guanine-nucleotide releasing factor</keyword>
<dbReference type="PANTHER" id="PTHR45653:SF10">
    <property type="entry name" value="MYOBLAST CITY, ISOFORM B"/>
    <property type="match status" value="1"/>
</dbReference>
<evidence type="ECO:0000256" key="3">
    <source>
        <dbReference type="ARBA" id="ARBA00022553"/>
    </source>
</evidence>
<dbReference type="CDD" id="cd11684">
    <property type="entry name" value="DHR2_DOCK"/>
    <property type="match status" value="1"/>
</dbReference>
<dbReference type="GO" id="GO:0005085">
    <property type="term" value="F:guanyl-nucleotide exchange factor activity"/>
    <property type="evidence" value="ECO:0007669"/>
    <property type="project" value="UniProtKB-KW"/>
</dbReference>
<feature type="region of interest" description="Disordered" evidence="7">
    <location>
        <begin position="2762"/>
        <end position="2825"/>
    </location>
</feature>
<keyword evidence="6" id="KW-0175">Coiled coil</keyword>
<dbReference type="Pfam" id="PF14429">
    <property type="entry name" value="DOCK-C2"/>
    <property type="match status" value="1"/>
</dbReference>
<dbReference type="GO" id="GO:0007264">
    <property type="term" value="P:small GTPase-mediated signal transduction"/>
    <property type="evidence" value="ECO:0007669"/>
    <property type="project" value="InterPro"/>
</dbReference>
<dbReference type="InterPro" id="IPR056372">
    <property type="entry name" value="TPR_DOCK"/>
</dbReference>
<dbReference type="InterPro" id="IPR027357">
    <property type="entry name" value="DOCKER_dom"/>
</dbReference>
<comment type="similarity">
    <text evidence="5">Belongs to the DOCK family.</text>
</comment>
<dbReference type="InterPro" id="IPR046773">
    <property type="entry name" value="DOCKER_Lobe_C"/>
</dbReference>
<feature type="region of interest" description="Disordered" evidence="7">
    <location>
        <begin position="574"/>
        <end position="595"/>
    </location>
</feature>
<dbReference type="InterPro" id="IPR026791">
    <property type="entry name" value="DOCK"/>
</dbReference>
<dbReference type="Gene3D" id="1.25.40.410">
    <property type="match status" value="1"/>
</dbReference>
<proteinExistence type="inferred from homology"/>
<dbReference type="InterPro" id="IPR042455">
    <property type="entry name" value="DOCK_N_sub1"/>
</dbReference>
<dbReference type="Pfam" id="PF06920">
    <property type="entry name" value="DHR-2_Lobe_A"/>
    <property type="match status" value="1"/>
</dbReference>
<protein>
    <recommendedName>
        <fullName evidence="12">C2 DOCK-type domain-containing protein</fullName>
    </recommendedName>
</protein>
<feature type="compositionally biased region" description="Polar residues" evidence="7">
    <location>
        <begin position="2762"/>
        <end position="2805"/>
    </location>
</feature>
<sequence length="2825" mass="310489">MAFIFNALRGAFGWRGALGSFREALVTPSYWDSRRSADVTDTAFRQILDCQLARAFCKQWQDLHDSCYGQHCGGVFENIPLLAKLFPKHPRFLLIRDVYTEMYRWIKHRLATTVDEGTCLFAYGSPGIGKSSFLPYLVIRCLEERRPVAFHVIGASEVVLFLDLGAFVIPAALLASLEFTRPLVLALDSASDPSISPIPELIDTPRAVTVVAASPRATRRQPFDKGISPVYYWTMPPPGSQEIENVCLLRRNAVAIKERAFPQTLESIEPESGISGGAAFSSGQFLRPFDVEDDTEAPPGSKDFLFGSKAFRLSDLPQYSSSELSGLLPPSFRAAAPAVLPKKTSDMVSNLLSGLTTTTFSLRQLTGLGRGAASPDTAQSTGYHQIFTIVAVDEHDQPTPASPECTVVAATSFVLEFLRLSYRELQLNDQVAMASRLRHEPQMRGIVYEALAFRRLGDAVELSLSLFESGRVVKIPANLPHGEWDPDGPAPFPHVDGVYTFPPRFPAADGLVSLPDMYIIVQATILNRHSIKKDGIRRICRSYPPNAPPLVFAFLAPDEDTAKALVTPARPSLDKVPAATSVGSRETEGAQKKHVRTVTISAMHRLDPNQSDSTPEVSAEARLHTALPAPPALVDGDWQPSSSIAYGIACATFAPVVVENSGDASRDELNPHQVPLEVGDEVYVVEVFRPSHPVASSSSSTSEAGVWYRGYVVSTAPHPTLPSAADVYAFPSSAYVSPTLAQEPQVSLGIFPASHVQVREHLSEDAEHKLADLSAQVELDAAGGSSMSRSGSRGGASSRAGRMAPLREEEEPEEDDAVNVDGSARRRSRLIQLAPPTSPSKGARNRSSVGSMASFAQQLSSEQKIALQSSRLANGGGFHTRPNPPLPNLKCGDETLAGADEPLIDEIACALREWASLLYTHLYRRDYDLFDAVKRDIDILHGARKQLLTKTLSVDESARLRRDIVARLVKGNVQQGLDVIVRHPASGGLVDVNVVGELDRHSWMSVVRMYAAQVALAYGAPLPDSSSLVSKDASTVQAPASAATATLREPFSTSGLDSSSPAQSTSPAAKFHHVLVDFRNLAAQIAAPGEIVELYFSLFADSRYITEEFCVLQTATSQGGFTSRDNPLRTLFRDLSQHDVSDQLYLVCRIVRNGPYKGSAGSGGSPQLSQKAGFRAESPSLQSVTSRAMTSDSEPSGMLITDASGRQSCRRPFGCAVLELSRLNRRGSVSDSSAFSDSLDTLPEQQMPIFVPVNEAAISTLHESIIMSRLKDIDKNPRAEHISVGVRILHGEINELAHRMPNLLDDVPDTNRLGFPDVVFPGQHRNEVYLKLWSGEFGSGASSSNGAGGTSTVRSLAQLASAGGSAGSFEVTAEVRTRDGTVVDKVLSRGYGEPSVSQFTSMVFRSSNSPTWGELVKLDIPVEQMEECHVFLTIRNRAARTSPEQPFAFAFFPLFPHSTAFQTDGSHTLALYRCDKTVAVPSSYLQAPSTYDASHQLAPVPPAVSRTLVPLKDTIVVRSFLVSTTYTQNETLLRLLRWEQELLPDPELMRDTLTKLRFCSEVEVCKFLRDIFDALFAILVSPANQLGDLDDLIFEGLVHIFGFVSDRRFSFKPVLDLYISQHFTSSAAASHIIQALQRLLRTPANSEAATALRSSIKVWKWLLKLVVRSREIQRAKEPGSGATSSHLEASFKAEIASLLSQINALMRATTPSSVIGTQTLVVQHFPTILPELSTIFDIEALLEIAMAFVDAIPTSKGKMVIWKTLLLNSLVRSALFASPTGRGALVPALVRWLKPSLGKFDEYAMCSPKDPQATRDNIRVSWIEGIRLSTGVVAAMLDVVQEALVDPEIINDRALLLQEEDNLEYLLSLVPRLLESYRELENLANLDAIERQRSSASIPTTSPTVFPASYPISLLSYSPEYARKHASSAAPRQEKGEDETTWPTLRTGVGEIACVFIAMIQLAPRKILVNWLESTAEVEGKETFARQLGAVFRIARSILENEAFPAEWLNITALAHRVILKLVEPVADVLVRDFIPPPAASFKFNTALWRDFFTMLLKVLASPQLLIEEFSPQKRRALWRLAGDIRGVGARVLMRTWRAIAWPSERKQKHGLYQVQFVPGLVEDVLSLCLSHHDELRRCAVSILHSMIMSEYDLNKHFAILEAECVDRLDKLFGHQTKGDELSRGFFVAQLKQLFDESDIDNDLRNQVDAFLSSINSFLDLLLAVRNLPEGEEYQEDRIISTLKLMSFIRGIGRSEIFVRYVQRLVTYHVALGNFVEAGLTLKLHADLHDWNLTAFVDALPELDLPRQTEFARKETLYMRILEYLSKGKAYETALDLCKELEAEFEAVYNYPRLAELLNLKSELYAYIAKSDRHFGNYFRVAFYGSRWPLSVSGKQFIYRGQELESLGAFVERMLNKHPNAQLLRSSSIPDEDVQYGENQFLQITAVAPEVDHSSPILTNPDVPHYVRSYWQHCEVNTFSFSRPLTKDVTGRSRSISDFASLWSEKTVLICEDSFPTVLRRSEIVEIRLIEISPVENACKDVETKKSELATLERRYRALLATEGENRKINSNPLSMALNGAVDAPLNQGIPMYRRAFLQPEFIATLPPSQVAVVRQLETSIDELVVTLARCLKLHAVICPPEMHPFHETLERFFEKNFASELARLPDQGSYEPASFTPPAASAEPVMTGPRVYGSLLIGSPSTTSLTAINGPTSTIRRESVSTLAMNDKVLLSRAAQAVPSGMQSTAPPAVGRAGSISSFNDAGASPSKSIFSTRNGSISSGTNGHSNGADGTNSATGRRSSLLSSAVKKFGRKKGSGVESVMEE</sequence>
<name>A0AAV5GT55_9BASI</name>
<dbReference type="InterPro" id="IPR035892">
    <property type="entry name" value="C2_domain_sf"/>
</dbReference>
<dbReference type="InterPro" id="IPR046770">
    <property type="entry name" value="DOCKER_Lobe_B"/>
</dbReference>
<evidence type="ECO:0000313" key="10">
    <source>
        <dbReference type="EMBL" id="GJN92547.1"/>
    </source>
</evidence>
<dbReference type="InterPro" id="IPR046769">
    <property type="entry name" value="DOCKER_Lobe_A"/>
</dbReference>
<dbReference type="Gene3D" id="2.60.40.150">
    <property type="entry name" value="C2 domain"/>
    <property type="match status" value="1"/>
</dbReference>
<dbReference type="GO" id="GO:0031267">
    <property type="term" value="F:small GTPase binding"/>
    <property type="evidence" value="ECO:0007669"/>
    <property type="project" value="TreeGrafter"/>
</dbReference>
<feature type="compositionally biased region" description="Acidic residues" evidence="7">
    <location>
        <begin position="808"/>
        <end position="818"/>
    </location>
</feature>
<evidence type="ECO:0008006" key="12">
    <source>
        <dbReference type="Google" id="ProtNLM"/>
    </source>
</evidence>
<feature type="compositionally biased region" description="Polar residues" evidence="7">
    <location>
        <begin position="845"/>
        <end position="855"/>
    </location>
</feature>
<evidence type="ECO:0000256" key="6">
    <source>
        <dbReference type="SAM" id="Coils"/>
    </source>
</evidence>
<dbReference type="Pfam" id="PF20421">
    <property type="entry name" value="DHR-2_Lobe_C"/>
    <property type="match status" value="1"/>
</dbReference>
<feature type="domain" description="DOCKER" evidence="9">
    <location>
        <begin position="2249"/>
        <end position="2670"/>
    </location>
</feature>
<evidence type="ECO:0000256" key="4">
    <source>
        <dbReference type="ARBA" id="ARBA00022658"/>
    </source>
</evidence>
<comment type="subcellular location">
    <subcellularLocation>
        <location evidence="1">Cytoplasm</location>
    </subcellularLocation>
</comment>
<feature type="coiled-coil region" evidence="6">
    <location>
        <begin position="2535"/>
        <end position="2562"/>
    </location>
</feature>
<keyword evidence="3" id="KW-0597">Phosphoprotein</keyword>
<dbReference type="EMBL" id="BQKY01000011">
    <property type="protein sequence ID" value="GJN92547.1"/>
    <property type="molecule type" value="Genomic_DNA"/>
</dbReference>
<dbReference type="InterPro" id="IPR027007">
    <property type="entry name" value="C2_DOCK-type_domain"/>
</dbReference>
<dbReference type="InterPro" id="IPR032376">
    <property type="entry name" value="DOCK_N"/>
</dbReference>
<dbReference type="PANTHER" id="PTHR45653">
    <property type="entry name" value="DEDICATOR OF CYTOKINESIS"/>
    <property type="match status" value="1"/>
</dbReference>
<evidence type="ECO:0000259" key="8">
    <source>
        <dbReference type="PROSITE" id="PS51650"/>
    </source>
</evidence>
<comment type="caution">
    <text evidence="10">The sequence shown here is derived from an EMBL/GenBank/DDBJ whole genome shotgun (WGS) entry which is preliminary data.</text>
</comment>
<dbReference type="Proteomes" id="UP001342314">
    <property type="component" value="Unassembled WGS sequence"/>
</dbReference>
<dbReference type="Pfam" id="PF23554">
    <property type="entry name" value="TPR_DOCK"/>
    <property type="match status" value="2"/>
</dbReference>
<feature type="region of interest" description="Disordered" evidence="7">
    <location>
        <begin position="1158"/>
        <end position="1196"/>
    </location>
</feature>
<feature type="compositionally biased region" description="Low complexity" evidence="7">
    <location>
        <begin position="781"/>
        <end position="804"/>
    </location>
</feature>
<dbReference type="Pfam" id="PF20422">
    <property type="entry name" value="DHR-2_Lobe_B"/>
    <property type="match status" value="1"/>
</dbReference>
<keyword evidence="2" id="KW-0963">Cytoplasm</keyword>
<evidence type="ECO:0000256" key="2">
    <source>
        <dbReference type="ARBA" id="ARBA00022490"/>
    </source>
</evidence>
<dbReference type="InterPro" id="IPR043162">
    <property type="entry name" value="DOCK_C_lobe_C"/>
</dbReference>
<dbReference type="Gene3D" id="1.20.58.740">
    <property type="match status" value="1"/>
</dbReference>
<dbReference type="PROSITE" id="PS51650">
    <property type="entry name" value="C2_DOCK"/>
    <property type="match status" value="1"/>
</dbReference>
<dbReference type="CDD" id="cd08679">
    <property type="entry name" value="C2_DOCK180_related"/>
    <property type="match status" value="1"/>
</dbReference>